<accession>A0A3B0TQT3</accession>
<protein>
    <recommendedName>
        <fullName evidence="3">LPS export ABC transporter periplasmic protein LptC</fullName>
    </recommendedName>
</protein>
<dbReference type="Pfam" id="PF06835">
    <property type="entry name" value="LptC"/>
    <property type="match status" value="1"/>
</dbReference>
<organism evidence="2">
    <name type="scientific">hydrothermal vent metagenome</name>
    <dbReference type="NCBI Taxonomy" id="652676"/>
    <lineage>
        <taxon>unclassified sequences</taxon>
        <taxon>metagenomes</taxon>
        <taxon>ecological metagenomes</taxon>
    </lineage>
</organism>
<dbReference type="GO" id="GO:0005886">
    <property type="term" value="C:plasma membrane"/>
    <property type="evidence" value="ECO:0007669"/>
    <property type="project" value="InterPro"/>
</dbReference>
<reference evidence="2" key="1">
    <citation type="submission" date="2018-06" db="EMBL/GenBank/DDBJ databases">
        <authorList>
            <person name="Zhirakovskaya E."/>
        </authorList>
    </citation>
    <scope>NUCLEOTIDE SEQUENCE</scope>
</reference>
<dbReference type="GO" id="GO:0015221">
    <property type="term" value="F:lipopolysaccharide transmembrane transporter activity"/>
    <property type="evidence" value="ECO:0007669"/>
    <property type="project" value="InterPro"/>
</dbReference>
<evidence type="ECO:0008006" key="3">
    <source>
        <dbReference type="Google" id="ProtNLM"/>
    </source>
</evidence>
<feature type="region of interest" description="Disordered" evidence="1">
    <location>
        <begin position="196"/>
        <end position="215"/>
    </location>
</feature>
<sequence length="234" mass="26759">MKRLKSDIKKRAKKRSFLRVAALFSGAAILFYACENDIETIKAFSSPEDLPVVTAENFETTSIDSGKIRFFLKAPLLQQFDNGGKSFIEFPKGLLLEKYDNNNHIISSITADYAKQFVKENKWEAKNNVVAVNAQGDTLKTEYLVWEEKAGKIYSDKFVKIITEDQIITGVGFRSNQNLENWRIMKPKGAIYVKASNSRPKNQKKEPEDKFKEEHIPAINVQKPINIKNQTLHK</sequence>
<dbReference type="InterPro" id="IPR010664">
    <property type="entry name" value="LipoPS_assembly_LptC-rel"/>
</dbReference>
<feature type="compositionally biased region" description="Basic and acidic residues" evidence="1">
    <location>
        <begin position="203"/>
        <end position="215"/>
    </location>
</feature>
<dbReference type="AlphaFoldDB" id="A0A3B0TQT3"/>
<name>A0A3B0TQT3_9ZZZZ</name>
<proteinExistence type="predicted"/>
<dbReference type="PROSITE" id="PS51257">
    <property type="entry name" value="PROKAR_LIPOPROTEIN"/>
    <property type="match status" value="1"/>
</dbReference>
<dbReference type="Gene3D" id="2.60.450.10">
    <property type="entry name" value="Lipopolysaccharide (LPS) transport protein A like domain"/>
    <property type="match status" value="1"/>
</dbReference>
<dbReference type="NCBIfam" id="TIGR04409">
    <property type="entry name" value="LptC_YrbK"/>
    <property type="match status" value="1"/>
</dbReference>
<gene>
    <name evidence="2" type="ORF">MNBD_BACTEROID01-2253</name>
</gene>
<dbReference type="InterPro" id="IPR026265">
    <property type="entry name" value="LptC"/>
</dbReference>
<dbReference type="EMBL" id="UOEP01000088">
    <property type="protein sequence ID" value="VAW18563.1"/>
    <property type="molecule type" value="Genomic_DNA"/>
</dbReference>
<evidence type="ECO:0000313" key="2">
    <source>
        <dbReference type="EMBL" id="VAW18563.1"/>
    </source>
</evidence>
<evidence type="ECO:0000256" key="1">
    <source>
        <dbReference type="SAM" id="MobiDB-lite"/>
    </source>
</evidence>